<feature type="compositionally biased region" description="Pro residues" evidence="1">
    <location>
        <begin position="27"/>
        <end position="36"/>
    </location>
</feature>
<protein>
    <recommendedName>
        <fullName evidence="2">Exostosin GT47 domain-containing protein</fullName>
    </recommendedName>
</protein>
<dbReference type="Pfam" id="PF03016">
    <property type="entry name" value="Exostosin_GT47"/>
    <property type="match status" value="1"/>
</dbReference>
<feature type="compositionally biased region" description="Basic and acidic residues" evidence="1">
    <location>
        <begin position="1"/>
        <end position="13"/>
    </location>
</feature>
<evidence type="ECO:0000313" key="3">
    <source>
        <dbReference type="EMBL" id="TVU45794.1"/>
    </source>
</evidence>
<evidence type="ECO:0000256" key="1">
    <source>
        <dbReference type="SAM" id="MobiDB-lite"/>
    </source>
</evidence>
<gene>
    <name evidence="3" type="ORF">EJB05_05296</name>
</gene>
<reference evidence="3 4" key="1">
    <citation type="journal article" date="2019" name="Sci. Rep.">
        <title>A high-quality genome of Eragrostis curvula grass provides insights into Poaceae evolution and supports new strategies to enhance forage quality.</title>
        <authorList>
            <person name="Carballo J."/>
            <person name="Santos B.A.C.M."/>
            <person name="Zappacosta D."/>
            <person name="Garbus I."/>
            <person name="Selva J.P."/>
            <person name="Gallo C.A."/>
            <person name="Diaz A."/>
            <person name="Albertini E."/>
            <person name="Caccamo M."/>
            <person name="Echenique V."/>
        </authorList>
    </citation>
    <scope>NUCLEOTIDE SEQUENCE [LARGE SCALE GENOMIC DNA]</scope>
    <source>
        <strain evidence="4">cv. Victoria</strain>
        <tissue evidence="3">Leaf</tissue>
    </source>
</reference>
<feature type="region of interest" description="Disordered" evidence="1">
    <location>
        <begin position="1"/>
        <end position="53"/>
    </location>
</feature>
<sequence length="186" mass="20889">MPPTPPEREEIIDASRPPLPELQSRTEPPPPSPPPSETTAARQERQERTAQKTDPCAGRYIYIHDLPRRFNADLVRNCRSLSEWTDMCKHVANGGMGPRLTRKGGVLPSTSWYDTNQFTLEVIFHNRMRQYGCLTPDASRAAAVYVPYYAGLDVGRHLWGSFGNAARDALADRSYPNLLVAPLKNK</sequence>
<dbReference type="AlphaFoldDB" id="A0A5J9WEV3"/>
<proteinExistence type="predicted"/>
<feature type="compositionally biased region" description="Basic and acidic residues" evidence="1">
    <location>
        <begin position="42"/>
        <end position="51"/>
    </location>
</feature>
<keyword evidence="4" id="KW-1185">Reference proteome</keyword>
<feature type="non-terminal residue" evidence="3">
    <location>
        <position position="1"/>
    </location>
</feature>
<name>A0A5J9WEV3_9POAL</name>
<feature type="domain" description="Exostosin GT47" evidence="2">
    <location>
        <begin position="56"/>
        <end position="171"/>
    </location>
</feature>
<dbReference type="InterPro" id="IPR040911">
    <property type="entry name" value="Exostosin_GT47"/>
</dbReference>
<dbReference type="Gramene" id="TVU45794">
    <property type="protein sequence ID" value="TVU45794"/>
    <property type="gene ID" value="EJB05_05296"/>
</dbReference>
<dbReference type="EMBL" id="RWGY01000004">
    <property type="protein sequence ID" value="TVU45794.1"/>
    <property type="molecule type" value="Genomic_DNA"/>
</dbReference>
<evidence type="ECO:0000313" key="4">
    <source>
        <dbReference type="Proteomes" id="UP000324897"/>
    </source>
</evidence>
<organism evidence="3 4">
    <name type="scientific">Eragrostis curvula</name>
    <name type="common">weeping love grass</name>
    <dbReference type="NCBI Taxonomy" id="38414"/>
    <lineage>
        <taxon>Eukaryota</taxon>
        <taxon>Viridiplantae</taxon>
        <taxon>Streptophyta</taxon>
        <taxon>Embryophyta</taxon>
        <taxon>Tracheophyta</taxon>
        <taxon>Spermatophyta</taxon>
        <taxon>Magnoliopsida</taxon>
        <taxon>Liliopsida</taxon>
        <taxon>Poales</taxon>
        <taxon>Poaceae</taxon>
        <taxon>PACMAD clade</taxon>
        <taxon>Chloridoideae</taxon>
        <taxon>Eragrostideae</taxon>
        <taxon>Eragrostidinae</taxon>
        <taxon>Eragrostis</taxon>
    </lineage>
</organism>
<evidence type="ECO:0000259" key="2">
    <source>
        <dbReference type="Pfam" id="PF03016"/>
    </source>
</evidence>
<dbReference type="OrthoDB" id="1715073at2759"/>
<dbReference type="Proteomes" id="UP000324897">
    <property type="component" value="Chromosome 5"/>
</dbReference>
<comment type="caution">
    <text evidence="3">The sequence shown here is derived from an EMBL/GenBank/DDBJ whole genome shotgun (WGS) entry which is preliminary data.</text>
</comment>
<accession>A0A5J9WEV3</accession>